<sequence length="174" mass="20094">MEEGKGYAISEYYRLPPVMLSESEANALVTAEQLVQQNSDDSFVKAYSGAIAKVKAVLKHSLQDKANLLSERIRIFQKAENKRTSSNLAALQFALTNFCLTTIKYTNEANLASDRTVEPFALVSTQGNWLLLAWCRLRHEFRFFRLDRMQKVEVLTESFTPHEMTLQEYFDRHY</sequence>
<evidence type="ECO:0000313" key="3">
    <source>
        <dbReference type="Proteomes" id="UP000244225"/>
    </source>
</evidence>
<reference evidence="2 3" key="1">
    <citation type="submission" date="2018-04" db="EMBL/GenBank/DDBJ databases">
        <title>Genomic Encyclopedia of Archaeal and Bacterial Type Strains, Phase II (KMG-II): from individual species to whole genera.</title>
        <authorList>
            <person name="Goeker M."/>
        </authorList>
    </citation>
    <scope>NUCLEOTIDE SEQUENCE [LARGE SCALE GENOMIC DNA]</scope>
    <source>
        <strain evidence="2 3">DSM 100162</strain>
    </source>
</reference>
<dbReference type="InterPro" id="IPR051534">
    <property type="entry name" value="CBASS_pafABC_assoc_protein"/>
</dbReference>
<dbReference type="PANTHER" id="PTHR34580">
    <property type="match status" value="1"/>
</dbReference>
<evidence type="ECO:0000313" key="2">
    <source>
        <dbReference type="EMBL" id="PTX15073.1"/>
    </source>
</evidence>
<evidence type="ECO:0000259" key="1">
    <source>
        <dbReference type="Pfam" id="PF13280"/>
    </source>
</evidence>
<proteinExistence type="predicted"/>
<protein>
    <submittedName>
        <fullName evidence="2">WYL domain-containing protein</fullName>
    </submittedName>
</protein>
<feature type="domain" description="WYL" evidence="1">
    <location>
        <begin position="87"/>
        <end position="154"/>
    </location>
</feature>
<dbReference type="AlphaFoldDB" id="A0A2T5YED4"/>
<keyword evidence="3" id="KW-1185">Reference proteome</keyword>
<dbReference type="Proteomes" id="UP000244225">
    <property type="component" value="Unassembled WGS sequence"/>
</dbReference>
<dbReference type="PROSITE" id="PS52050">
    <property type="entry name" value="WYL"/>
    <property type="match status" value="1"/>
</dbReference>
<dbReference type="EMBL" id="QBKI01000009">
    <property type="protein sequence ID" value="PTX15073.1"/>
    <property type="molecule type" value="Genomic_DNA"/>
</dbReference>
<dbReference type="PANTHER" id="PTHR34580:SF1">
    <property type="entry name" value="PROTEIN PAFC"/>
    <property type="match status" value="1"/>
</dbReference>
<gene>
    <name evidence="2" type="ORF">C8N40_109171</name>
</gene>
<comment type="caution">
    <text evidence="2">The sequence shown here is derived from an EMBL/GenBank/DDBJ whole genome shotgun (WGS) entry which is preliminary data.</text>
</comment>
<accession>A0A2T5YED4</accession>
<organism evidence="2 3">
    <name type="scientific">Pontibacter mucosus</name>
    <dbReference type="NCBI Taxonomy" id="1649266"/>
    <lineage>
        <taxon>Bacteria</taxon>
        <taxon>Pseudomonadati</taxon>
        <taxon>Bacteroidota</taxon>
        <taxon>Cytophagia</taxon>
        <taxon>Cytophagales</taxon>
        <taxon>Hymenobacteraceae</taxon>
        <taxon>Pontibacter</taxon>
    </lineage>
</organism>
<dbReference type="InterPro" id="IPR026881">
    <property type="entry name" value="WYL_dom"/>
</dbReference>
<dbReference type="Pfam" id="PF13280">
    <property type="entry name" value="WYL"/>
    <property type="match status" value="1"/>
</dbReference>
<name>A0A2T5YED4_9BACT</name>